<dbReference type="AlphaFoldDB" id="A0A818AIX4"/>
<proteinExistence type="predicted"/>
<feature type="chain" id="PRO_5032639712" evidence="1">
    <location>
        <begin position="18"/>
        <end position="155"/>
    </location>
</feature>
<dbReference type="Proteomes" id="UP000663869">
    <property type="component" value="Unassembled WGS sequence"/>
</dbReference>
<evidence type="ECO:0000313" key="3">
    <source>
        <dbReference type="Proteomes" id="UP000663869"/>
    </source>
</evidence>
<dbReference type="InterPro" id="IPR013320">
    <property type="entry name" value="ConA-like_dom_sf"/>
</dbReference>
<dbReference type="EMBL" id="CAJNYU010001021">
    <property type="protein sequence ID" value="CAF3404988.1"/>
    <property type="molecule type" value="Genomic_DNA"/>
</dbReference>
<accession>A0A818AIX4</accession>
<feature type="signal peptide" evidence="1">
    <location>
        <begin position="1"/>
        <end position="17"/>
    </location>
</feature>
<dbReference type="Gene3D" id="2.60.120.200">
    <property type="match status" value="1"/>
</dbReference>
<keyword evidence="1" id="KW-0732">Signal</keyword>
<dbReference type="PANTHER" id="PTHR35332:SF2">
    <property type="entry name" value="REGULATION OF ENOLASE PROTEIN 1"/>
    <property type="match status" value="1"/>
</dbReference>
<dbReference type="PANTHER" id="PTHR35332">
    <property type="entry name" value="REGULATION OF ENOLASE PROTEIN 1"/>
    <property type="match status" value="1"/>
</dbReference>
<comment type="caution">
    <text evidence="2">The sequence shown here is derived from an EMBL/GenBank/DDBJ whole genome shotgun (WGS) entry which is preliminary data.</text>
</comment>
<dbReference type="SUPFAM" id="SSF49899">
    <property type="entry name" value="Concanavalin A-like lectins/glucanases"/>
    <property type="match status" value="1"/>
</dbReference>
<evidence type="ECO:0000313" key="2">
    <source>
        <dbReference type="EMBL" id="CAF3404988.1"/>
    </source>
</evidence>
<name>A0A818AIX4_9BILA</name>
<protein>
    <submittedName>
        <fullName evidence="2">Uncharacterized protein</fullName>
    </submittedName>
</protein>
<evidence type="ECO:0000256" key="1">
    <source>
        <dbReference type="SAM" id="SignalP"/>
    </source>
</evidence>
<organism evidence="2 3">
    <name type="scientific">Rotaria socialis</name>
    <dbReference type="NCBI Taxonomy" id="392032"/>
    <lineage>
        <taxon>Eukaryota</taxon>
        <taxon>Metazoa</taxon>
        <taxon>Spiralia</taxon>
        <taxon>Gnathifera</taxon>
        <taxon>Rotifera</taxon>
        <taxon>Eurotatoria</taxon>
        <taxon>Bdelloidea</taxon>
        <taxon>Philodinida</taxon>
        <taxon>Philodinidae</taxon>
        <taxon>Rotaria</taxon>
    </lineage>
</organism>
<dbReference type="InterPro" id="IPR009784">
    <property type="entry name" value="DUF1349"/>
</dbReference>
<sequence length="155" mass="17433">MSSPLMSSLIFSSLVQFFQVIVNDLKIPGHGTSVTEAQLVLSNNAYNWLKCGTEYVDGRYHASVVVTVNGWSDWSLVPLEKPPSPFRLRVKREREAIHVEYGEGENGPFKIMRLAYLPLVKKTRTIMVGIMCASPNEESDGFDVIFDQLNITKHS</sequence>
<gene>
    <name evidence="2" type="ORF">FME351_LOCUS9427</name>
</gene>
<reference evidence="2" key="1">
    <citation type="submission" date="2021-02" db="EMBL/GenBank/DDBJ databases">
        <authorList>
            <person name="Nowell W R."/>
        </authorList>
    </citation>
    <scope>NUCLEOTIDE SEQUENCE</scope>
</reference>
<dbReference type="Pfam" id="PF07081">
    <property type="entry name" value="DUF1349"/>
    <property type="match status" value="1"/>
</dbReference>